<dbReference type="Pfam" id="PF00990">
    <property type="entry name" value="GGDEF"/>
    <property type="match status" value="1"/>
</dbReference>
<dbReference type="Proteomes" id="UP000032414">
    <property type="component" value="Chromosome I"/>
</dbReference>
<dbReference type="EMBL" id="LN614830">
    <property type="protein sequence ID" value="CEG60210.1"/>
    <property type="molecule type" value="Genomic_DNA"/>
</dbReference>
<organism evidence="2 4">
    <name type="scientific">Legionella micdadei</name>
    <name type="common">Tatlockia micdadei</name>
    <dbReference type="NCBI Taxonomy" id="451"/>
    <lineage>
        <taxon>Bacteria</taxon>
        <taxon>Pseudomonadati</taxon>
        <taxon>Pseudomonadota</taxon>
        <taxon>Gammaproteobacteria</taxon>
        <taxon>Legionellales</taxon>
        <taxon>Legionellaceae</taxon>
        <taxon>Legionella</taxon>
    </lineage>
</organism>
<keyword evidence="5" id="KW-1185">Reference proteome</keyword>
<sequence length="70" mass="7912">MDVDSARHLCHTINLEFKEVNTHKNVTLSIGLVCVNPGNEHEIKVILSLLDKLLYQAKERGKNQTISQTI</sequence>
<dbReference type="AlphaFoldDB" id="A0A098GE01"/>
<dbReference type="InterPro" id="IPR000160">
    <property type="entry name" value="GGDEF_dom"/>
</dbReference>
<evidence type="ECO:0000313" key="5">
    <source>
        <dbReference type="Proteomes" id="UP000182998"/>
    </source>
</evidence>
<evidence type="ECO:0000313" key="2">
    <source>
        <dbReference type="EMBL" id="CEG60210.1"/>
    </source>
</evidence>
<accession>A0A098GE01</accession>
<proteinExistence type="predicted"/>
<dbReference type="SUPFAM" id="SSF55073">
    <property type="entry name" value="Nucleotide cyclase"/>
    <property type="match status" value="1"/>
</dbReference>
<feature type="domain" description="GGDEF" evidence="1">
    <location>
        <begin position="6"/>
        <end position="64"/>
    </location>
</feature>
<dbReference type="InterPro" id="IPR043128">
    <property type="entry name" value="Rev_trsase/Diguanyl_cyclase"/>
</dbReference>
<evidence type="ECO:0000313" key="3">
    <source>
        <dbReference type="EMBL" id="SCY63212.1"/>
    </source>
</evidence>
<evidence type="ECO:0000313" key="4">
    <source>
        <dbReference type="Proteomes" id="UP000032414"/>
    </source>
</evidence>
<dbReference type="PATRIC" id="fig|451.8.peg.355"/>
<gene>
    <name evidence="2" type="ORF">LMI_0890</name>
    <name evidence="3" type="ORF">SAMN02982997_02294</name>
</gene>
<protein>
    <submittedName>
        <fullName evidence="3">Diguanylate cyclase (GGDEF) domain-containing protein</fullName>
    </submittedName>
</protein>
<reference evidence="3 5" key="3">
    <citation type="submission" date="2016-10" db="EMBL/GenBank/DDBJ databases">
        <authorList>
            <person name="Varghese N."/>
            <person name="Submissions S."/>
        </authorList>
    </citation>
    <scope>NUCLEOTIDE SEQUENCE [LARGE SCALE GENOMIC DNA]</scope>
    <source>
        <strain evidence="3 5">ATCC 33218</strain>
    </source>
</reference>
<dbReference type="EMBL" id="FMVN01000012">
    <property type="protein sequence ID" value="SCY63212.1"/>
    <property type="molecule type" value="Genomic_DNA"/>
</dbReference>
<reference evidence="4" key="2">
    <citation type="submission" date="2014-09" db="EMBL/GenBank/DDBJ databases">
        <authorList>
            <person name="Gomez-Valero L."/>
        </authorList>
    </citation>
    <scope>NUCLEOTIDE SEQUENCE [LARGE SCALE GENOMIC DNA]</scope>
    <source>
        <strain evidence="4">ATCC33218</strain>
    </source>
</reference>
<name>A0A098GE01_LEGMI</name>
<dbReference type="Proteomes" id="UP000182998">
    <property type="component" value="Unassembled WGS sequence"/>
</dbReference>
<dbReference type="HOGENOM" id="CLU_2756453_0_0_6"/>
<dbReference type="KEGG" id="tmc:LMI_0890"/>
<dbReference type="InterPro" id="IPR029787">
    <property type="entry name" value="Nucleotide_cyclase"/>
</dbReference>
<reference evidence="2" key="1">
    <citation type="submission" date="2014-09" db="EMBL/GenBank/DDBJ databases">
        <authorList>
            <person name="GOMEZ-VALERO Laura"/>
        </authorList>
    </citation>
    <scope>NUCLEOTIDE SEQUENCE</scope>
    <source>
        <strain evidence="2">ATCC33218</strain>
    </source>
</reference>
<dbReference type="Gene3D" id="3.30.70.270">
    <property type="match status" value="1"/>
</dbReference>
<dbReference type="STRING" id="451.B6N58_10985"/>
<evidence type="ECO:0000259" key="1">
    <source>
        <dbReference type="Pfam" id="PF00990"/>
    </source>
</evidence>